<feature type="domain" description="M23ase beta-sheet core" evidence="3">
    <location>
        <begin position="211"/>
        <end position="309"/>
    </location>
</feature>
<keyword evidence="5" id="KW-1185">Reference proteome</keyword>
<dbReference type="STRING" id="568899.SAMN05192534_10857"/>
<evidence type="ECO:0000256" key="2">
    <source>
        <dbReference type="SAM" id="SignalP"/>
    </source>
</evidence>
<proteinExistence type="predicted"/>
<dbReference type="EMBL" id="FNDK01000008">
    <property type="protein sequence ID" value="SDH62102.1"/>
    <property type="molecule type" value="Genomic_DNA"/>
</dbReference>
<evidence type="ECO:0000259" key="3">
    <source>
        <dbReference type="Pfam" id="PF01551"/>
    </source>
</evidence>
<dbReference type="CDD" id="cd12797">
    <property type="entry name" value="M23_peptidase"/>
    <property type="match status" value="1"/>
</dbReference>
<evidence type="ECO:0000256" key="1">
    <source>
        <dbReference type="ARBA" id="ARBA00022729"/>
    </source>
</evidence>
<dbReference type="InterPro" id="IPR050570">
    <property type="entry name" value="Cell_wall_metabolism_enzyme"/>
</dbReference>
<keyword evidence="1 2" id="KW-0732">Signal</keyword>
<feature type="signal peptide" evidence="2">
    <location>
        <begin position="1"/>
        <end position="27"/>
    </location>
</feature>
<name>A0A1G8DWL3_9BACI</name>
<organism evidence="4 5">
    <name type="scientific">Alteribacillus persepolensis</name>
    <dbReference type="NCBI Taxonomy" id="568899"/>
    <lineage>
        <taxon>Bacteria</taxon>
        <taxon>Bacillati</taxon>
        <taxon>Bacillota</taxon>
        <taxon>Bacilli</taxon>
        <taxon>Bacillales</taxon>
        <taxon>Bacillaceae</taxon>
        <taxon>Alteribacillus</taxon>
    </lineage>
</organism>
<dbReference type="PANTHER" id="PTHR21666">
    <property type="entry name" value="PEPTIDASE-RELATED"/>
    <property type="match status" value="1"/>
</dbReference>
<dbReference type="GO" id="GO:0004222">
    <property type="term" value="F:metalloendopeptidase activity"/>
    <property type="evidence" value="ECO:0007669"/>
    <property type="project" value="TreeGrafter"/>
</dbReference>
<dbReference type="PANTHER" id="PTHR21666:SF289">
    <property type="entry name" value="L-ALA--D-GLU ENDOPEPTIDASE"/>
    <property type="match status" value="1"/>
</dbReference>
<protein>
    <submittedName>
        <fullName evidence="4">Murein DD-endopeptidase MepM and murein hydrolase activator NlpD, contain LysM domain</fullName>
    </submittedName>
</protein>
<dbReference type="Proteomes" id="UP000199163">
    <property type="component" value="Unassembled WGS sequence"/>
</dbReference>
<dbReference type="Gene3D" id="2.70.70.10">
    <property type="entry name" value="Glucose Permease (Domain IIA)"/>
    <property type="match status" value="1"/>
</dbReference>
<evidence type="ECO:0000313" key="5">
    <source>
        <dbReference type="Proteomes" id="UP000199163"/>
    </source>
</evidence>
<evidence type="ECO:0000313" key="4">
    <source>
        <dbReference type="EMBL" id="SDH62102.1"/>
    </source>
</evidence>
<dbReference type="SUPFAM" id="SSF51261">
    <property type="entry name" value="Duplicated hybrid motif"/>
    <property type="match status" value="1"/>
</dbReference>
<keyword evidence="4" id="KW-0378">Hydrolase</keyword>
<feature type="chain" id="PRO_5011775700" evidence="2">
    <location>
        <begin position="28"/>
        <end position="332"/>
    </location>
</feature>
<dbReference type="InterPro" id="IPR011055">
    <property type="entry name" value="Dup_hybrid_motif"/>
</dbReference>
<reference evidence="4 5" key="1">
    <citation type="submission" date="2016-10" db="EMBL/GenBank/DDBJ databases">
        <authorList>
            <person name="de Groot N.N."/>
        </authorList>
    </citation>
    <scope>NUCLEOTIDE SEQUENCE [LARGE SCALE GENOMIC DNA]</scope>
    <source>
        <strain evidence="4 5">DSM 21632</strain>
    </source>
</reference>
<dbReference type="RefSeq" id="WP_091272918.1">
    <property type="nucleotide sequence ID" value="NZ_FNDK01000008.1"/>
</dbReference>
<sequence>MIKKIIALMMMVMMSFSIITSIPAAHAEEKSAETIYQERLALYKDMEAITQVPWYWLAGVDTYEKGLRRARKDRDSADGVINIYFSPKEWAGPLNPDLNSDNPSAIALFDGIGLDGNGNGKASLKEDADVLYTFANYLSDYGYDDDNIQIGLWEYYHRDQAVNIITGHARIYKKYGRIDLDDEHAFPVPLNYNYSYRSTWGDSRGWGGRRIHEGTDIFADYRTPVRATSYGIVELKGWNKFGGWRLGIRDLSNTYHYYAHLSGFEDEIETGDIVAPGDVIGYVGSSGYGKPGTEGKFPPHLHYGMYRDNGYSEWSFDPYPSLKSWEQRERSN</sequence>
<dbReference type="Pfam" id="PF01551">
    <property type="entry name" value="Peptidase_M23"/>
    <property type="match status" value="1"/>
</dbReference>
<accession>A0A1G8DWL3</accession>
<dbReference type="AlphaFoldDB" id="A0A1G8DWL3"/>
<gene>
    <name evidence="4" type="ORF">SAMN05192534_10857</name>
</gene>
<dbReference type="InterPro" id="IPR016047">
    <property type="entry name" value="M23ase_b-sheet_dom"/>
</dbReference>
<dbReference type="OrthoDB" id="9810477at2"/>